<comment type="caution">
    <text evidence="12">The sequence shown here is derived from an EMBL/GenBank/DDBJ whole genome shotgun (WGS) entry which is preliminary data.</text>
</comment>
<dbReference type="OrthoDB" id="2248894at2"/>
<dbReference type="GO" id="GO:0005886">
    <property type="term" value="C:plasma membrane"/>
    <property type="evidence" value="ECO:0007669"/>
    <property type="project" value="UniProtKB-SubCell"/>
</dbReference>
<dbReference type="EMBL" id="JQCB01000022">
    <property type="protein sequence ID" value="KRN93579.1"/>
    <property type="molecule type" value="Genomic_DNA"/>
</dbReference>
<evidence type="ECO:0000256" key="1">
    <source>
        <dbReference type="ARBA" id="ARBA00004162"/>
    </source>
</evidence>
<dbReference type="InterPro" id="IPR000983">
    <property type="entry name" value="Bac_GSPG_pilin"/>
</dbReference>
<dbReference type="NCBIfam" id="TIGR02532">
    <property type="entry name" value="IV_pilin_GFxxxE"/>
    <property type="match status" value="1"/>
</dbReference>
<dbReference type="SUPFAM" id="SSF54523">
    <property type="entry name" value="Pili subunits"/>
    <property type="match status" value="1"/>
</dbReference>
<dbReference type="NCBIfam" id="NF040999">
    <property type="entry name" value="pilin_ComGC"/>
    <property type="match status" value="1"/>
</dbReference>
<evidence type="ECO:0000256" key="6">
    <source>
        <dbReference type="ARBA" id="ARBA00022989"/>
    </source>
</evidence>
<dbReference type="EMBL" id="BJUD01000040">
    <property type="protein sequence ID" value="GEK29235.1"/>
    <property type="molecule type" value="Genomic_DNA"/>
</dbReference>
<keyword evidence="8" id="KW-0178">Competence</keyword>
<reference evidence="11 14" key="2">
    <citation type="submission" date="2019-07" db="EMBL/GenBank/DDBJ databases">
        <title>Whole genome shotgun sequence of Lactobacillus siliginis NBRC 101315.</title>
        <authorList>
            <person name="Hosoyama A."/>
            <person name="Uohara A."/>
            <person name="Ohji S."/>
            <person name="Ichikawa N."/>
        </authorList>
    </citation>
    <scope>NUCLEOTIDE SEQUENCE [LARGE SCALE GENOMIC DNA]</scope>
    <source>
        <strain evidence="11 14">NBRC 101315</strain>
    </source>
</reference>
<comment type="subcellular location">
    <subcellularLocation>
        <location evidence="1">Cell membrane</location>
        <topology evidence="1">Single-pass membrane protein</topology>
    </subcellularLocation>
    <subcellularLocation>
        <location evidence="2">Cell surface</location>
    </subcellularLocation>
</comment>
<evidence type="ECO:0000313" key="11">
    <source>
        <dbReference type="EMBL" id="GEK29235.1"/>
    </source>
</evidence>
<evidence type="ECO:0000256" key="2">
    <source>
        <dbReference type="ARBA" id="ARBA00004241"/>
    </source>
</evidence>
<dbReference type="PATRIC" id="fig|348151.3.peg.1021"/>
<dbReference type="PRINTS" id="PR00813">
    <property type="entry name" value="BCTERIALGSPG"/>
</dbReference>
<proteinExistence type="inferred from homology"/>
<dbReference type="STRING" id="348151.IV55_GL000998"/>
<evidence type="ECO:0000256" key="8">
    <source>
        <dbReference type="ARBA" id="ARBA00023287"/>
    </source>
</evidence>
<evidence type="ECO:0000256" key="5">
    <source>
        <dbReference type="ARBA" id="ARBA00022692"/>
    </source>
</evidence>
<keyword evidence="4" id="KW-0488">Methylation</keyword>
<dbReference type="GO" id="GO:0030420">
    <property type="term" value="P:establishment of competence for transformation"/>
    <property type="evidence" value="ECO:0007669"/>
    <property type="project" value="UniProtKB-KW"/>
</dbReference>
<comment type="similarity">
    <text evidence="9">Belongs to the ComGC family.</text>
</comment>
<dbReference type="GO" id="GO:0015627">
    <property type="term" value="C:type II protein secretion system complex"/>
    <property type="evidence" value="ECO:0007669"/>
    <property type="project" value="InterPro"/>
</dbReference>
<name>A0A0R2KVN4_9LACO</name>
<dbReference type="InterPro" id="IPR045584">
    <property type="entry name" value="Pilin-like"/>
</dbReference>
<keyword evidence="3" id="KW-1003">Cell membrane</keyword>
<keyword evidence="6 10" id="KW-1133">Transmembrane helix</keyword>
<evidence type="ECO:0000256" key="7">
    <source>
        <dbReference type="ARBA" id="ARBA00023136"/>
    </source>
</evidence>
<evidence type="ECO:0000313" key="12">
    <source>
        <dbReference type="EMBL" id="KRN93579.1"/>
    </source>
</evidence>
<dbReference type="GO" id="GO:0009986">
    <property type="term" value="C:cell surface"/>
    <property type="evidence" value="ECO:0007669"/>
    <property type="project" value="UniProtKB-SubCell"/>
</dbReference>
<sequence length="114" mass="12620">MIKKGLVYGAFKRIKAPVRQGFTLIEMAVVLFVISLLILIILPNISDSRRSASKTHNAAFTQVIQTQVDLYQNDNGDQSVTFAELGSGKYLTDKQIAKAKAEGIEIHDNVVEKK</sequence>
<evidence type="ECO:0000256" key="4">
    <source>
        <dbReference type="ARBA" id="ARBA00022481"/>
    </source>
</evidence>
<evidence type="ECO:0000256" key="3">
    <source>
        <dbReference type="ARBA" id="ARBA00022475"/>
    </source>
</evidence>
<dbReference type="InterPro" id="IPR016940">
    <property type="entry name" value="ComGC"/>
</dbReference>
<dbReference type="PROSITE" id="PS00409">
    <property type="entry name" value="PROKAR_NTER_METHYL"/>
    <property type="match status" value="1"/>
</dbReference>
<evidence type="ECO:0000313" key="13">
    <source>
        <dbReference type="Proteomes" id="UP000051139"/>
    </source>
</evidence>
<keyword evidence="5 10" id="KW-0812">Transmembrane</keyword>
<feature type="transmembrane region" description="Helical" evidence="10">
    <location>
        <begin position="21"/>
        <end position="42"/>
    </location>
</feature>
<dbReference type="Pfam" id="PF07963">
    <property type="entry name" value="N_methyl"/>
    <property type="match status" value="1"/>
</dbReference>
<protein>
    <submittedName>
        <fullName evidence="11">Competence protein ComGC</fullName>
    </submittedName>
</protein>
<dbReference type="Proteomes" id="UP000321429">
    <property type="component" value="Unassembled WGS sequence"/>
</dbReference>
<dbReference type="PIRSF" id="PIRSF029928">
    <property type="entry name" value="Late_competence_ComGC"/>
    <property type="match status" value="1"/>
</dbReference>
<dbReference type="GO" id="GO:0015628">
    <property type="term" value="P:protein secretion by the type II secretion system"/>
    <property type="evidence" value="ECO:0007669"/>
    <property type="project" value="InterPro"/>
</dbReference>
<evidence type="ECO:0000256" key="10">
    <source>
        <dbReference type="SAM" id="Phobius"/>
    </source>
</evidence>
<accession>A0A0R2KVN4</accession>
<dbReference type="Gene3D" id="3.30.700.10">
    <property type="entry name" value="Glycoprotein, Type 4 Pilin"/>
    <property type="match status" value="1"/>
</dbReference>
<dbReference type="Proteomes" id="UP000051139">
    <property type="component" value="Unassembled WGS sequence"/>
</dbReference>
<reference evidence="12 13" key="1">
    <citation type="journal article" date="2015" name="Genome Announc.">
        <title>Expanding the biotechnology potential of lactobacilli through comparative genomics of 213 strains and associated genera.</title>
        <authorList>
            <person name="Sun Z."/>
            <person name="Harris H.M."/>
            <person name="McCann A."/>
            <person name="Guo C."/>
            <person name="Argimon S."/>
            <person name="Zhang W."/>
            <person name="Yang X."/>
            <person name="Jeffery I.B."/>
            <person name="Cooney J.C."/>
            <person name="Kagawa T.F."/>
            <person name="Liu W."/>
            <person name="Song Y."/>
            <person name="Salvetti E."/>
            <person name="Wrobel A."/>
            <person name="Rasinkangas P."/>
            <person name="Parkhill J."/>
            <person name="Rea M.C."/>
            <person name="O'Sullivan O."/>
            <person name="Ritari J."/>
            <person name="Douillard F.P."/>
            <person name="Paul Ross R."/>
            <person name="Yang R."/>
            <person name="Briner A.E."/>
            <person name="Felis G.E."/>
            <person name="de Vos W.M."/>
            <person name="Barrangou R."/>
            <person name="Klaenhammer T.R."/>
            <person name="Caufield P.W."/>
            <person name="Cui Y."/>
            <person name="Zhang H."/>
            <person name="O'Toole P.W."/>
        </authorList>
    </citation>
    <scope>NUCLEOTIDE SEQUENCE [LARGE SCALE GENOMIC DNA]</scope>
    <source>
        <strain evidence="12 13">DSM 22696</strain>
    </source>
</reference>
<dbReference type="InterPro" id="IPR012902">
    <property type="entry name" value="N_methyl_site"/>
</dbReference>
<gene>
    <name evidence="12" type="ORF">IV55_GL000998</name>
    <name evidence="11" type="ORF">LSI01_15460</name>
</gene>
<keyword evidence="13" id="KW-1185">Reference proteome</keyword>
<evidence type="ECO:0000256" key="9">
    <source>
        <dbReference type="ARBA" id="ARBA00043982"/>
    </source>
</evidence>
<dbReference type="AlphaFoldDB" id="A0A0R2KVN4"/>
<keyword evidence="7 10" id="KW-0472">Membrane</keyword>
<organism evidence="12 13">
    <name type="scientific">Furfurilactobacillus siliginis</name>
    <dbReference type="NCBI Taxonomy" id="348151"/>
    <lineage>
        <taxon>Bacteria</taxon>
        <taxon>Bacillati</taxon>
        <taxon>Bacillota</taxon>
        <taxon>Bacilli</taxon>
        <taxon>Lactobacillales</taxon>
        <taxon>Lactobacillaceae</taxon>
        <taxon>Furfurilactobacillus</taxon>
    </lineage>
</organism>
<evidence type="ECO:0000313" key="14">
    <source>
        <dbReference type="Proteomes" id="UP000321429"/>
    </source>
</evidence>